<keyword evidence="1" id="KW-0732">Signal</keyword>
<evidence type="ECO:0000259" key="2">
    <source>
        <dbReference type="Pfam" id="PF13590"/>
    </source>
</evidence>
<protein>
    <submittedName>
        <fullName evidence="3">DUF4136 domain-containing protein</fullName>
    </submittedName>
</protein>
<name>A0A3E1NE27_9BACT</name>
<evidence type="ECO:0000313" key="4">
    <source>
        <dbReference type="Proteomes" id="UP000261284"/>
    </source>
</evidence>
<dbReference type="Gene3D" id="3.30.160.670">
    <property type="match status" value="1"/>
</dbReference>
<reference evidence="3 4" key="1">
    <citation type="submission" date="2018-08" db="EMBL/GenBank/DDBJ databases">
        <title>Chitinophagaceae sp. K23C18032701, a novel bacterium isolated from forest soil.</title>
        <authorList>
            <person name="Wang C."/>
        </authorList>
    </citation>
    <scope>NUCLEOTIDE SEQUENCE [LARGE SCALE GENOMIC DNA]</scope>
    <source>
        <strain evidence="3 4">K23C18032701</strain>
    </source>
</reference>
<feature type="domain" description="DUF4136" evidence="2">
    <location>
        <begin position="39"/>
        <end position="207"/>
    </location>
</feature>
<sequence length="211" mass="23355">MSTRILLLCTAFAAAVAGTGCTKQPLDHISQDESRIYITNFDSTANFKSYNTYTISDSVAVISDQSHKMESGSTDQAYLAAVKKYMQQQGYTYVARTANPDLAVNVNRIYNTTSGVISYGDYWDYYGGYWDPFYYGYGGYGYGIPYYGYSVYSITEGAMSVDLLDLKNAAAKKEINIIWTGLIRGSGIFNTSVADAQVQALFTQSPYLTNK</sequence>
<feature type="signal peptide" evidence="1">
    <location>
        <begin position="1"/>
        <end position="17"/>
    </location>
</feature>
<dbReference type="EMBL" id="QTJU01000011">
    <property type="protein sequence ID" value="RFM26216.1"/>
    <property type="molecule type" value="Genomic_DNA"/>
</dbReference>
<keyword evidence="4" id="KW-1185">Reference proteome</keyword>
<dbReference type="Proteomes" id="UP000261284">
    <property type="component" value="Unassembled WGS sequence"/>
</dbReference>
<dbReference type="OrthoDB" id="959498at2"/>
<proteinExistence type="predicted"/>
<organism evidence="3 4">
    <name type="scientific">Deminuibacter soli</name>
    <dbReference type="NCBI Taxonomy" id="2291815"/>
    <lineage>
        <taxon>Bacteria</taxon>
        <taxon>Pseudomonadati</taxon>
        <taxon>Bacteroidota</taxon>
        <taxon>Chitinophagia</taxon>
        <taxon>Chitinophagales</taxon>
        <taxon>Chitinophagaceae</taxon>
        <taxon>Deminuibacter</taxon>
    </lineage>
</organism>
<evidence type="ECO:0000313" key="3">
    <source>
        <dbReference type="EMBL" id="RFM26216.1"/>
    </source>
</evidence>
<feature type="chain" id="PRO_5017812519" evidence="1">
    <location>
        <begin position="18"/>
        <end position="211"/>
    </location>
</feature>
<dbReference type="PROSITE" id="PS51257">
    <property type="entry name" value="PROKAR_LIPOPROTEIN"/>
    <property type="match status" value="1"/>
</dbReference>
<comment type="caution">
    <text evidence="3">The sequence shown here is derived from an EMBL/GenBank/DDBJ whole genome shotgun (WGS) entry which is preliminary data.</text>
</comment>
<dbReference type="Pfam" id="PF13590">
    <property type="entry name" value="DUF4136"/>
    <property type="match status" value="1"/>
</dbReference>
<dbReference type="AlphaFoldDB" id="A0A3E1NE27"/>
<accession>A0A3E1NE27</accession>
<gene>
    <name evidence="3" type="ORF">DXN05_21715</name>
</gene>
<dbReference type="InterPro" id="IPR025411">
    <property type="entry name" value="DUF4136"/>
</dbReference>
<evidence type="ECO:0000256" key="1">
    <source>
        <dbReference type="SAM" id="SignalP"/>
    </source>
</evidence>
<dbReference type="RefSeq" id="WP_116849394.1">
    <property type="nucleotide sequence ID" value="NZ_QTJU01000011.1"/>
</dbReference>